<dbReference type="SUPFAM" id="SSF46785">
    <property type="entry name" value="Winged helix' DNA-binding domain"/>
    <property type="match status" value="1"/>
</dbReference>
<proteinExistence type="predicted"/>
<dbReference type="InterPro" id="IPR000835">
    <property type="entry name" value="HTH_MarR-typ"/>
</dbReference>
<keyword evidence="2" id="KW-0238">DNA-binding</keyword>
<dbReference type="PANTHER" id="PTHR33164">
    <property type="entry name" value="TRANSCRIPTIONAL REGULATOR, MARR FAMILY"/>
    <property type="match status" value="1"/>
</dbReference>
<dbReference type="GO" id="GO:0003700">
    <property type="term" value="F:DNA-binding transcription factor activity"/>
    <property type="evidence" value="ECO:0007669"/>
    <property type="project" value="InterPro"/>
</dbReference>
<dbReference type="AlphaFoldDB" id="A0A4R7ZZB0"/>
<feature type="domain" description="HTH marR-type" evidence="1">
    <location>
        <begin position="35"/>
        <end position="139"/>
    </location>
</feature>
<dbReference type="InterPro" id="IPR036390">
    <property type="entry name" value="WH_DNA-bd_sf"/>
</dbReference>
<dbReference type="InterPro" id="IPR036388">
    <property type="entry name" value="WH-like_DNA-bd_sf"/>
</dbReference>
<dbReference type="GO" id="GO:0006950">
    <property type="term" value="P:response to stress"/>
    <property type="evidence" value="ECO:0007669"/>
    <property type="project" value="TreeGrafter"/>
</dbReference>
<protein>
    <submittedName>
        <fullName evidence="2">DNA-binding MarR family transcriptional regulator</fullName>
    </submittedName>
</protein>
<dbReference type="GO" id="GO:0003677">
    <property type="term" value="F:DNA binding"/>
    <property type="evidence" value="ECO:0007669"/>
    <property type="project" value="UniProtKB-KW"/>
</dbReference>
<dbReference type="EMBL" id="SODF01000001">
    <property type="protein sequence ID" value="TDW23412.1"/>
    <property type="molecule type" value="Genomic_DNA"/>
</dbReference>
<dbReference type="SMART" id="SM00347">
    <property type="entry name" value="HTH_MARR"/>
    <property type="match status" value="1"/>
</dbReference>
<dbReference type="PANTHER" id="PTHR33164:SF106">
    <property type="entry name" value="TRANSCRIPTIONAL REGULATORY PROTEIN"/>
    <property type="match status" value="1"/>
</dbReference>
<keyword evidence="3" id="KW-1185">Reference proteome</keyword>
<evidence type="ECO:0000313" key="2">
    <source>
        <dbReference type="EMBL" id="TDW23412.1"/>
    </source>
</evidence>
<dbReference type="Proteomes" id="UP000295447">
    <property type="component" value="Unassembled WGS sequence"/>
</dbReference>
<accession>A0A4R7ZZB0</accession>
<dbReference type="Pfam" id="PF12802">
    <property type="entry name" value="MarR_2"/>
    <property type="match status" value="1"/>
</dbReference>
<gene>
    <name evidence="2" type="ORF">EV650_2265</name>
</gene>
<dbReference type="Gene3D" id="1.10.10.10">
    <property type="entry name" value="Winged helix-like DNA-binding domain superfamily/Winged helix DNA-binding domain"/>
    <property type="match status" value="1"/>
</dbReference>
<name>A0A4R7ZZB0_9ACTN</name>
<comment type="caution">
    <text evidence="2">The sequence shown here is derived from an EMBL/GenBank/DDBJ whole genome shotgun (WGS) entry which is preliminary data.</text>
</comment>
<evidence type="ECO:0000313" key="3">
    <source>
        <dbReference type="Proteomes" id="UP000295447"/>
    </source>
</evidence>
<evidence type="ECO:0000259" key="1">
    <source>
        <dbReference type="SMART" id="SM00347"/>
    </source>
</evidence>
<dbReference type="InterPro" id="IPR039422">
    <property type="entry name" value="MarR/SlyA-like"/>
</dbReference>
<dbReference type="RefSeq" id="WP_202874459.1">
    <property type="nucleotide sequence ID" value="NZ_SODF01000001.1"/>
</dbReference>
<organism evidence="2 3">
    <name type="scientific">Kribbella kalugense</name>
    <dbReference type="NCBI Taxonomy" id="2512221"/>
    <lineage>
        <taxon>Bacteria</taxon>
        <taxon>Bacillati</taxon>
        <taxon>Actinomycetota</taxon>
        <taxon>Actinomycetes</taxon>
        <taxon>Propionibacteriales</taxon>
        <taxon>Kribbellaceae</taxon>
        <taxon>Kribbella</taxon>
    </lineage>
</organism>
<sequence>MREGVMSGDPERAAALELVHRLREVALRLELAVGEFARTTGLHGTDVRALVRLLDAERAGVEATPSWLAQQLGMTSQATTAVIHRLESAGHVERLRSRTDGRSSRLQVSDTAVDLGWQFFGPLLDPVIAVTSSLTPAERTIVGNYLTAVAEAIEGPPAESRRPFGWS</sequence>
<reference evidence="2 3" key="1">
    <citation type="submission" date="2019-03" db="EMBL/GenBank/DDBJ databases">
        <title>Genomic Encyclopedia of Type Strains, Phase III (KMG-III): the genomes of soil and plant-associated and newly described type strains.</title>
        <authorList>
            <person name="Whitman W."/>
        </authorList>
    </citation>
    <scope>NUCLEOTIDE SEQUENCE [LARGE SCALE GENOMIC DNA]</scope>
    <source>
        <strain evidence="2 3">VKM Ac-2570</strain>
    </source>
</reference>